<sequence length="327" mass="37694">MFNRFNRNRYGYTRWDGTQKIDGVDADDILNALADDYMEDGNLQQALKRLMQDGVKGQDGKRAMGLREMMERMRNSRKEQLSRYNMASGVMDDLREKLEEIKQMERDGIQQRLDGKQPSSENQASQPQQGQSGQEGQTSQDQQSQAGQSGQSGQAGDSDGLTSEQKQRMLEMIAKRKQDFLDGLPQDVPGQIKGLSDYDFMDQEARDKFNELVQGLQQQMMQQFFQGMQQSLQNMSPEDVANMREMIRDLNKMLRERQEGLEPDFDSFMQKHGQYFPGVNSLDDLIEQMQMQSAAMQGIMDNLSPDQRQELQDLMEQMMGDDRSVWI</sequence>
<feature type="compositionally biased region" description="Low complexity" evidence="1">
    <location>
        <begin position="123"/>
        <end position="160"/>
    </location>
</feature>
<proteinExistence type="predicted"/>
<keyword evidence="3" id="KW-1185">Reference proteome</keyword>
<protein>
    <recommendedName>
        <fullName evidence="4">VWA domain-containing protein</fullName>
    </recommendedName>
</protein>
<organism evidence="2 3">
    <name type="scientific">Dictyobacter vulcani</name>
    <dbReference type="NCBI Taxonomy" id="2607529"/>
    <lineage>
        <taxon>Bacteria</taxon>
        <taxon>Bacillati</taxon>
        <taxon>Chloroflexota</taxon>
        <taxon>Ktedonobacteria</taxon>
        <taxon>Ktedonobacterales</taxon>
        <taxon>Dictyobacteraceae</taxon>
        <taxon>Dictyobacter</taxon>
    </lineage>
</organism>
<evidence type="ECO:0008006" key="4">
    <source>
        <dbReference type="Google" id="ProtNLM"/>
    </source>
</evidence>
<gene>
    <name evidence="2" type="ORF">KDW_57390</name>
</gene>
<dbReference type="Proteomes" id="UP000326912">
    <property type="component" value="Unassembled WGS sequence"/>
</dbReference>
<evidence type="ECO:0000313" key="2">
    <source>
        <dbReference type="EMBL" id="GER91577.1"/>
    </source>
</evidence>
<comment type="caution">
    <text evidence="2">The sequence shown here is derived from an EMBL/GenBank/DDBJ whole genome shotgun (WGS) entry which is preliminary data.</text>
</comment>
<dbReference type="AlphaFoldDB" id="A0A5J4KYD7"/>
<feature type="region of interest" description="Disordered" evidence="1">
    <location>
        <begin position="110"/>
        <end position="162"/>
    </location>
</feature>
<evidence type="ECO:0000313" key="3">
    <source>
        <dbReference type="Proteomes" id="UP000326912"/>
    </source>
</evidence>
<dbReference type="EMBL" id="BKZW01000004">
    <property type="protein sequence ID" value="GER91577.1"/>
    <property type="molecule type" value="Genomic_DNA"/>
</dbReference>
<evidence type="ECO:0000256" key="1">
    <source>
        <dbReference type="SAM" id="MobiDB-lite"/>
    </source>
</evidence>
<dbReference type="RefSeq" id="WP_198925622.1">
    <property type="nucleotide sequence ID" value="NZ_BKZW01000004.1"/>
</dbReference>
<accession>A0A5J4KYD7</accession>
<reference evidence="2 3" key="1">
    <citation type="submission" date="2019-10" db="EMBL/GenBank/DDBJ databases">
        <title>Dictyobacter vulcani sp. nov., within the class Ktedonobacteria, isolated from soil of volcanic Mt. Zao.</title>
        <authorList>
            <person name="Zheng Y."/>
            <person name="Wang C.M."/>
            <person name="Sakai Y."/>
            <person name="Abe K."/>
            <person name="Yokota A."/>
            <person name="Yabe S."/>
        </authorList>
    </citation>
    <scope>NUCLEOTIDE SEQUENCE [LARGE SCALE GENOMIC DNA]</scope>
    <source>
        <strain evidence="2 3">W12</strain>
    </source>
</reference>
<name>A0A5J4KYD7_9CHLR</name>